<protein>
    <submittedName>
        <fullName evidence="1">Uncharacterized protein</fullName>
    </submittedName>
</protein>
<evidence type="ECO:0000313" key="1">
    <source>
        <dbReference type="EMBL" id="KAJ1109600.1"/>
    </source>
</evidence>
<dbReference type="EMBL" id="JANPWB010000013">
    <property type="protein sequence ID" value="KAJ1109600.1"/>
    <property type="molecule type" value="Genomic_DNA"/>
</dbReference>
<gene>
    <name evidence="1" type="ORF">NDU88_006960</name>
</gene>
<comment type="caution">
    <text evidence="1">The sequence shown here is derived from an EMBL/GenBank/DDBJ whole genome shotgun (WGS) entry which is preliminary data.</text>
</comment>
<proteinExistence type="predicted"/>
<dbReference type="AlphaFoldDB" id="A0AAV7N3Y7"/>
<dbReference type="Proteomes" id="UP001066276">
    <property type="component" value="Chromosome 9"/>
</dbReference>
<organism evidence="1 2">
    <name type="scientific">Pleurodeles waltl</name>
    <name type="common">Iberian ribbed newt</name>
    <dbReference type="NCBI Taxonomy" id="8319"/>
    <lineage>
        <taxon>Eukaryota</taxon>
        <taxon>Metazoa</taxon>
        <taxon>Chordata</taxon>
        <taxon>Craniata</taxon>
        <taxon>Vertebrata</taxon>
        <taxon>Euteleostomi</taxon>
        <taxon>Amphibia</taxon>
        <taxon>Batrachia</taxon>
        <taxon>Caudata</taxon>
        <taxon>Salamandroidea</taxon>
        <taxon>Salamandridae</taxon>
        <taxon>Pleurodelinae</taxon>
        <taxon>Pleurodeles</taxon>
    </lineage>
</organism>
<evidence type="ECO:0000313" key="2">
    <source>
        <dbReference type="Proteomes" id="UP001066276"/>
    </source>
</evidence>
<keyword evidence="2" id="KW-1185">Reference proteome</keyword>
<name>A0AAV7N3Y7_PLEWA</name>
<sequence length="204" mass="23381">MVVPLINLNVKCLNALTKRRAIIFISEAAQKELLRKCKHEHLEFQRSALEQEHKRCSSHKLRRKILATRVQHKIFDMDRVEYAHLHARQKYFSMNNKAGKLHTLPLRAKAHKERISAIHTPEVEFATDGKDIAEALSLFYQKLCAKGEVTHAQAYVDSNLRRILYKEQLDLVDEPVSIEEVVSAIAELKLGKVLGSDGYLAALY</sequence>
<accession>A0AAV7N3Y7</accession>
<reference evidence="1" key="1">
    <citation type="journal article" date="2022" name="bioRxiv">
        <title>Sequencing and chromosome-scale assembly of the giantPleurodeles waltlgenome.</title>
        <authorList>
            <person name="Brown T."/>
            <person name="Elewa A."/>
            <person name="Iarovenko S."/>
            <person name="Subramanian E."/>
            <person name="Araus A.J."/>
            <person name="Petzold A."/>
            <person name="Susuki M."/>
            <person name="Suzuki K.-i.T."/>
            <person name="Hayashi T."/>
            <person name="Toyoda A."/>
            <person name="Oliveira C."/>
            <person name="Osipova E."/>
            <person name="Leigh N.D."/>
            <person name="Simon A."/>
            <person name="Yun M.H."/>
        </authorList>
    </citation>
    <scope>NUCLEOTIDE SEQUENCE</scope>
    <source>
        <strain evidence="1">20211129_DDA</strain>
        <tissue evidence="1">Liver</tissue>
    </source>
</reference>